<dbReference type="InterPro" id="IPR006597">
    <property type="entry name" value="Sel1-like"/>
</dbReference>
<evidence type="ECO:0000313" key="2">
    <source>
        <dbReference type="EMBL" id="CAE7661658.1"/>
    </source>
</evidence>
<comment type="caution">
    <text evidence="2">The sequence shown here is derived from an EMBL/GenBank/DDBJ whole genome shotgun (WGS) entry which is preliminary data.</text>
</comment>
<dbReference type="InterPro" id="IPR050767">
    <property type="entry name" value="Sel1_AlgK"/>
</dbReference>
<dbReference type="EMBL" id="CAJNJA010031878">
    <property type="protein sequence ID" value="CAE7661658.1"/>
    <property type="molecule type" value="Genomic_DNA"/>
</dbReference>
<accession>A0A812W6R9</accession>
<comment type="similarity">
    <text evidence="1">Belongs to the sel-1 family.</text>
</comment>
<dbReference type="Gene3D" id="2.60.40.10">
    <property type="entry name" value="Immunoglobulins"/>
    <property type="match status" value="1"/>
</dbReference>
<gene>
    <name evidence="2" type="primary">esiB</name>
    <name evidence="2" type="ORF">SNEC2469_LOCUS18813</name>
</gene>
<dbReference type="SMART" id="SM00671">
    <property type="entry name" value="SEL1"/>
    <property type="match status" value="6"/>
</dbReference>
<dbReference type="PANTHER" id="PTHR11102">
    <property type="entry name" value="SEL-1-LIKE PROTEIN"/>
    <property type="match status" value="1"/>
</dbReference>
<dbReference type="SUPFAM" id="SSF81901">
    <property type="entry name" value="HCP-like"/>
    <property type="match status" value="2"/>
</dbReference>
<dbReference type="InterPro" id="IPR011990">
    <property type="entry name" value="TPR-like_helical_dom_sf"/>
</dbReference>
<keyword evidence="3" id="KW-1185">Reference proteome</keyword>
<reference evidence="2" key="1">
    <citation type="submission" date="2021-02" db="EMBL/GenBank/DDBJ databases">
        <authorList>
            <person name="Dougan E. K."/>
            <person name="Rhodes N."/>
            <person name="Thang M."/>
            <person name="Chan C."/>
        </authorList>
    </citation>
    <scope>NUCLEOTIDE SEQUENCE</scope>
</reference>
<name>A0A812W6R9_9DINO</name>
<evidence type="ECO:0000313" key="3">
    <source>
        <dbReference type="Proteomes" id="UP000601435"/>
    </source>
</evidence>
<dbReference type="OrthoDB" id="27934at2759"/>
<dbReference type="InterPro" id="IPR013783">
    <property type="entry name" value="Ig-like_fold"/>
</dbReference>
<organism evidence="2 3">
    <name type="scientific">Symbiodinium necroappetens</name>
    <dbReference type="NCBI Taxonomy" id="1628268"/>
    <lineage>
        <taxon>Eukaryota</taxon>
        <taxon>Sar</taxon>
        <taxon>Alveolata</taxon>
        <taxon>Dinophyceae</taxon>
        <taxon>Suessiales</taxon>
        <taxon>Symbiodiniaceae</taxon>
        <taxon>Symbiodinium</taxon>
    </lineage>
</organism>
<dbReference type="AlphaFoldDB" id="A0A812W6R9"/>
<protein>
    <submittedName>
        <fullName evidence="2">EsiB protein</fullName>
    </submittedName>
</protein>
<dbReference type="PANTHER" id="PTHR11102:SF160">
    <property type="entry name" value="ERAD-ASSOCIATED E3 UBIQUITIN-PROTEIN LIGASE COMPONENT HRD3"/>
    <property type="match status" value="1"/>
</dbReference>
<dbReference type="Proteomes" id="UP000601435">
    <property type="component" value="Unassembled WGS sequence"/>
</dbReference>
<dbReference type="SUPFAM" id="SSF49265">
    <property type="entry name" value="Fibronectin type III"/>
    <property type="match status" value="1"/>
</dbReference>
<dbReference type="InterPro" id="IPR036116">
    <property type="entry name" value="FN3_sf"/>
</dbReference>
<evidence type="ECO:0000256" key="1">
    <source>
        <dbReference type="ARBA" id="ARBA00038101"/>
    </source>
</evidence>
<dbReference type="Gene3D" id="1.25.40.10">
    <property type="entry name" value="Tetratricopeptide repeat domain"/>
    <property type="match status" value="1"/>
</dbReference>
<proteinExistence type="inferred from homology"/>
<sequence>MGDAACLQPTALHISANPAQLDGFRWRAETHGSVPGRPPALGHGRGCGRCGLSSRLVVATLFGLWSRRRPCVTTMLLAKKKGFAPEEPKEVEVLDTVVVEGKNASDSSEDAVLPEVFTEDMRDLRQAAEDGDRDAQFRYGKALLKGWEGQEANQASAAEWLLRAAEGGQRAAQSALGEMYYTGLGRPQNKELALEWYMKAAKSGDMDGQYHVGEMYHEGEGVKVSKRRAGRWFLKAAEQGRKEAQYNVAMMFHFGNGLAADREAASQWYRKAAEQGLMEAQYSLGVMLERGEGIEVDKAESAKWYQKAAEAGHIAAQNNLGAAYYLGEGVEENKATAAMWFEKAAREGTQLLLPPLLAATEYTLRVCSTNCVGDSEGAVLLLKTKPGTPAAPKPPRSRWPAGAGPLRLSWRAPEDGGSPVVEYEVLVAACHNESEILAALHVQHTEVKIAGWLQGRF</sequence>
<dbReference type="Pfam" id="PF08238">
    <property type="entry name" value="Sel1"/>
    <property type="match status" value="6"/>
</dbReference>